<evidence type="ECO:0000313" key="1">
    <source>
        <dbReference type="EMBL" id="AOM81648.1"/>
    </source>
</evidence>
<organism evidence="1 2">
    <name type="scientific">Salisediminibacterium beveridgei</name>
    <dbReference type="NCBI Taxonomy" id="632773"/>
    <lineage>
        <taxon>Bacteria</taxon>
        <taxon>Bacillati</taxon>
        <taxon>Bacillota</taxon>
        <taxon>Bacilli</taxon>
        <taxon>Bacillales</taxon>
        <taxon>Bacillaceae</taxon>
        <taxon>Salisediminibacterium</taxon>
    </lineage>
</organism>
<evidence type="ECO:0008006" key="3">
    <source>
        <dbReference type="Google" id="ProtNLM"/>
    </source>
</evidence>
<sequence>MHYDSRKPLEVIEDACLDNGSDFKGRLRSMAKILGPKKQYLYPALISEREAILLQPMNSHRNDDCIWINVEHIASDNGRSHFEHNHLHIKLGGNGIFSVRCSSRFLEKMYSNHYLIKNRLLD</sequence>
<dbReference type="Pfam" id="PF06338">
    <property type="entry name" value="ComK"/>
    <property type="match status" value="1"/>
</dbReference>
<evidence type="ECO:0000313" key="2">
    <source>
        <dbReference type="Proteomes" id="UP000094463"/>
    </source>
</evidence>
<dbReference type="KEGG" id="bbev:BBEV_0254"/>
<dbReference type="Proteomes" id="UP000094463">
    <property type="component" value="Chromosome"/>
</dbReference>
<keyword evidence="2" id="KW-1185">Reference proteome</keyword>
<accession>A0A1D7QRK9</accession>
<dbReference type="EMBL" id="CP012502">
    <property type="protein sequence ID" value="AOM81648.1"/>
    <property type="molecule type" value="Genomic_DNA"/>
</dbReference>
<name>A0A1D7QRK9_9BACI</name>
<dbReference type="AlphaFoldDB" id="A0A1D7QRK9"/>
<protein>
    <recommendedName>
        <fullName evidence="3">Competence protein ComK</fullName>
    </recommendedName>
</protein>
<proteinExistence type="predicted"/>
<reference evidence="1 2" key="1">
    <citation type="submission" date="2015-08" db="EMBL/GenBank/DDBJ databases">
        <title>The complete genome sequence of Bacillus beveridgei MLTeJB.</title>
        <authorList>
            <person name="Hanson T.E."/>
            <person name="Mesa C."/>
            <person name="Basesman S.M."/>
            <person name="Oremland R.S."/>
        </authorList>
    </citation>
    <scope>NUCLEOTIDE SEQUENCE [LARGE SCALE GENOMIC DNA]</scope>
    <source>
        <strain evidence="1 2">MLTeJB</strain>
    </source>
</reference>
<dbReference type="GO" id="GO:0030420">
    <property type="term" value="P:establishment of competence for transformation"/>
    <property type="evidence" value="ECO:0007669"/>
    <property type="project" value="InterPro"/>
</dbReference>
<dbReference type="InterPro" id="IPR010461">
    <property type="entry name" value="ComK"/>
</dbReference>
<gene>
    <name evidence="1" type="ORF">BBEV_0254</name>
</gene>